<dbReference type="InterPro" id="IPR027405">
    <property type="entry name" value="YidB-like"/>
</dbReference>
<dbReference type="Pfam" id="PF20159">
    <property type="entry name" value="YidB"/>
    <property type="match status" value="1"/>
</dbReference>
<keyword evidence="1" id="KW-0687">Ribonucleoprotein</keyword>
<organism evidence="1 2">
    <name type="scientific">Gibbsiella quercinecans</name>
    <dbReference type="NCBI Taxonomy" id="929813"/>
    <lineage>
        <taxon>Bacteria</taxon>
        <taxon>Pseudomonadati</taxon>
        <taxon>Pseudomonadota</taxon>
        <taxon>Gammaproteobacteria</taxon>
        <taxon>Enterobacterales</taxon>
        <taxon>Yersiniaceae</taxon>
        <taxon>Gibbsiella</taxon>
    </lineage>
</organism>
<keyword evidence="1" id="KW-0689">Ribosomal protein</keyword>
<dbReference type="GO" id="GO:0005840">
    <property type="term" value="C:ribosome"/>
    <property type="evidence" value="ECO:0007669"/>
    <property type="project" value="UniProtKB-KW"/>
</dbReference>
<dbReference type="AlphaFoldDB" id="A0A250AWK0"/>
<dbReference type="Gene3D" id="1.10.10.690">
    <property type="entry name" value="YidB-like"/>
    <property type="match status" value="1"/>
</dbReference>
<dbReference type="SUPFAM" id="SSF140804">
    <property type="entry name" value="YidB-like"/>
    <property type="match status" value="1"/>
</dbReference>
<dbReference type="KEGG" id="gqu:AWC35_02655"/>
<protein>
    <submittedName>
        <fullName evidence="1">Ribosomal protein P2</fullName>
    </submittedName>
</protein>
<dbReference type="EMBL" id="CP014136">
    <property type="protein sequence ID" value="ATA18338.1"/>
    <property type="molecule type" value="Genomic_DNA"/>
</dbReference>
<proteinExistence type="predicted"/>
<reference evidence="1 2" key="1">
    <citation type="submission" date="2016-01" db="EMBL/GenBank/DDBJ databases">
        <authorList>
            <person name="Oliw E.H."/>
        </authorList>
    </citation>
    <scope>NUCLEOTIDE SEQUENCE [LARGE SCALE GENOMIC DNA]</scope>
    <source>
        <strain evidence="1 2">FRB97</strain>
    </source>
</reference>
<dbReference type="RefSeq" id="WP_095844934.1">
    <property type="nucleotide sequence ID" value="NZ_CP014136.1"/>
</dbReference>
<name>A0A250AWK0_9GAMM</name>
<dbReference type="InterPro" id="IPR045372">
    <property type="entry name" value="YidB"/>
</dbReference>
<sequence>MGLLDGALGGVLGNVLNDVLKNQGSEGGIDIAAIMQWVQQQGGLQAILNKLQQGQLGEIVGSWLGNGENQAITGNLVQQALGSDAIAQLANKLGVEPAQASDTLAQWLPLLTDKASVDGEVKHDDLANTVDKLFR</sequence>
<evidence type="ECO:0000313" key="1">
    <source>
        <dbReference type="EMBL" id="ATA18338.1"/>
    </source>
</evidence>
<dbReference type="OrthoDB" id="5957313at2"/>
<evidence type="ECO:0000313" key="2">
    <source>
        <dbReference type="Proteomes" id="UP000217182"/>
    </source>
</evidence>
<keyword evidence="2" id="KW-1185">Reference proteome</keyword>
<gene>
    <name evidence="1" type="ORF">AWC35_02655</name>
</gene>
<dbReference type="Proteomes" id="UP000217182">
    <property type="component" value="Chromosome"/>
</dbReference>
<accession>A0A250AWK0</accession>